<dbReference type="InterPro" id="IPR050583">
    <property type="entry name" value="Mycobacterial_A85_antigen"/>
</dbReference>
<dbReference type="InterPro" id="IPR013783">
    <property type="entry name" value="Ig-like_fold"/>
</dbReference>
<sequence>MSVLWEKAPCTPVNDDGTPIRIVPDALVADARTPGFWERHPTAPVLGEVGGGLRETSFLWRPTRPGLEAIVHVNSVTDRHREDVTAARFERIDDSDVWHVSYLLPDALVASYRIVEAESIPTDAGRDREGWLRIHHAGTADPLCAETLPNPLGRRSSVLRMPAAPEHPAWREARRARTTAAPAVRLDTLHPVWAIDPAEEPARLLVLFDGERWRGLPLAEALARRAGPPLAVVLVDSGPGRAELLPHPERIAALLGEVVLPAARRRWPGVSGTIVAGQSYGGLAAASIVALRPDLAGTAVAQSGSFQFRAGEEPRRDATEPGDLTRLLGTRAARGRIHLQAGSEEHDLSAQAETFAAAATRAGIAITGEQRVGGHDYAWWSDALFDGLDRVLAE</sequence>
<dbReference type="PANTHER" id="PTHR48098">
    <property type="entry name" value="ENTEROCHELIN ESTERASE-RELATED"/>
    <property type="match status" value="1"/>
</dbReference>
<evidence type="ECO:0000259" key="5">
    <source>
        <dbReference type="Pfam" id="PF11806"/>
    </source>
</evidence>
<evidence type="ECO:0000313" key="6">
    <source>
        <dbReference type="EMBL" id="WOF22957.1"/>
    </source>
</evidence>
<dbReference type="SUPFAM" id="SSF81296">
    <property type="entry name" value="E set domains"/>
    <property type="match status" value="1"/>
</dbReference>
<dbReference type="InterPro" id="IPR000801">
    <property type="entry name" value="Esterase-like"/>
</dbReference>
<dbReference type="GO" id="GO:0005975">
    <property type="term" value="P:carbohydrate metabolic process"/>
    <property type="evidence" value="ECO:0007669"/>
    <property type="project" value="UniProtKB-ARBA"/>
</dbReference>
<dbReference type="PANTHER" id="PTHR48098:SF3">
    <property type="entry name" value="IRON(III) ENTEROBACTIN ESTERASE"/>
    <property type="match status" value="1"/>
</dbReference>
<name>A0AA97FK29_9MICO</name>
<keyword evidence="7" id="KW-1185">Reference proteome</keyword>
<dbReference type="AlphaFoldDB" id="A0AA97FK29"/>
<keyword evidence="2" id="KW-0963">Cytoplasm</keyword>
<evidence type="ECO:0000313" key="7">
    <source>
        <dbReference type="Proteomes" id="UP001305498"/>
    </source>
</evidence>
<dbReference type="KEGG" id="mbet:N8K70_16420"/>
<evidence type="ECO:0000256" key="2">
    <source>
        <dbReference type="ARBA" id="ARBA00022490"/>
    </source>
</evidence>
<dbReference type="InterPro" id="IPR014756">
    <property type="entry name" value="Ig_E-set"/>
</dbReference>
<evidence type="ECO:0000256" key="4">
    <source>
        <dbReference type="ARBA" id="ARBA00024201"/>
    </source>
</evidence>
<protein>
    <submittedName>
        <fullName evidence="6">DUF3327 domain-containing protein</fullName>
    </submittedName>
</protein>
<dbReference type="EMBL" id="CP118157">
    <property type="protein sequence ID" value="WOF22957.1"/>
    <property type="molecule type" value="Genomic_DNA"/>
</dbReference>
<dbReference type="InterPro" id="IPR021764">
    <property type="entry name" value="Enterochelin_esterase_N"/>
</dbReference>
<dbReference type="GO" id="GO:0005737">
    <property type="term" value="C:cytoplasm"/>
    <property type="evidence" value="ECO:0007669"/>
    <property type="project" value="UniProtKB-SubCell"/>
</dbReference>
<evidence type="ECO:0000256" key="1">
    <source>
        <dbReference type="ARBA" id="ARBA00004496"/>
    </source>
</evidence>
<comment type="subcellular location">
    <subcellularLocation>
        <location evidence="1">Cytoplasm</location>
    </subcellularLocation>
</comment>
<dbReference type="Proteomes" id="UP001305498">
    <property type="component" value="Chromosome"/>
</dbReference>
<dbReference type="Pfam" id="PF00756">
    <property type="entry name" value="Esterase"/>
    <property type="match status" value="1"/>
</dbReference>
<dbReference type="RefSeq" id="WP_317139428.1">
    <property type="nucleotide sequence ID" value="NZ_CP118157.1"/>
</dbReference>
<dbReference type="Gene3D" id="2.60.40.10">
    <property type="entry name" value="Immunoglobulins"/>
    <property type="match status" value="1"/>
</dbReference>
<feature type="domain" description="Enterochelin esterase N-terminal" evidence="5">
    <location>
        <begin position="57"/>
        <end position="170"/>
    </location>
</feature>
<organism evidence="6 7">
    <name type="scientific">Microbacterium betulae</name>
    <dbReference type="NCBI Taxonomy" id="2981139"/>
    <lineage>
        <taxon>Bacteria</taxon>
        <taxon>Bacillati</taxon>
        <taxon>Actinomycetota</taxon>
        <taxon>Actinomycetes</taxon>
        <taxon>Micrococcales</taxon>
        <taxon>Microbacteriaceae</taxon>
        <taxon>Microbacterium</taxon>
    </lineage>
</organism>
<evidence type="ECO:0000256" key="3">
    <source>
        <dbReference type="ARBA" id="ARBA00022801"/>
    </source>
</evidence>
<proteinExistence type="inferred from homology"/>
<dbReference type="GO" id="GO:0008849">
    <property type="term" value="F:enterochelin esterase activity"/>
    <property type="evidence" value="ECO:0007669"/>
    <property type="project" value="InterPro"/>
</dbReference>
<keyword evidence="3" id="KW-0378">Hydrolase</keyword>
<gene>
    <name evidence="6" type="ORF">N8K70_16420</name>
</gene>
<reference evidence="6 7" key="1">
    <citation type="submission" date="2023-02" db="EMBL/GenBank/DDBJ databases">
        <title>Microbacterium betulae sp. nov., isolated from birch wood.</title>
        <authorList>
            <person name="Pasciak M."/>
            <person name="Pawlik K.J."/>
            <person name="Martynowski D."/>
            <person name="Laczmanski L."/>
            <person name="Ciekot J."/>
            <person name="Szponar B."/>
            <person name="Wojcik-Fatla A."/>
            <person name="Mackiewicz B."/>
            <person name="Farian E."/>
            <person name="Cholewa G."/>
            <person name="Cholewa A."/>
            <person name="Dutkiewicz J."/>
        </authorList>
    </citation>
    <scope>NUCLEOTIDE SEQUENCE [LARGE SCALE GENOMIC DNA]</scope>
    <source>
        <strain evidence="6 7">AB</strain>
    </source>
</reference>
<dbReference type="GO" id="GO:0006826">
    <property type="term" value="P:iron ion transport"/>
    <property type="evidence" value="ECO:0007669"/>
    <property type="project" value="InterPro"/>
</dbReference>
<dbReference type="GO" id="GO:0005506">
    <property type="term" value="F:iron ion binding"/>
    <property type="evidence" value="ECO:0007669"/>
    <property type="project" value="InterPro"/>
</dbReference>
<dbReference type="Gene3D" id="3.40.50.1820">
    <property type="entry name" value="alpha/beta hydrolase"/>
    <property type="match status" value="1"/>
</dbReference>
<dbReference type="SUPFAM" id="SSF53474">
    <property type="entry name" value="alpha/beta-Hydrolases"/>
    <property type="match status" value="1"/>
</dbReference>
<comment type="similarity">
    <text evidence="4">Belongs to the Fes family.</text>
</comment>
<dbReference type="InterPro" id="IPR029058">
    <property type="entry name" value="AB_hydrolase_fold"/>
</dbReference>
<dbReference type="Pfam" id="PF11806">
    <property type="entry name" value="Enterochelin_N"/>
    <property type="match status" value="1"/>
</dbReference>
<accession>A0AA97FK29</accession>